<comment type="subcellular location">
    <subcellularLocation>
        <location evidence="1">Membrane</location>
    </subcellularLocation>
</comment>
<gene>
    <name evidence="6" type="ordered locus">Nmag_3375</name>
    <name evidence="7" type="ORF">C500_13352</name>
</gene>
<evidence type="ECO:0000256" key="1">
    <source>
        <dbReference type="ARBA" id="ARBA00004370"/>
    </source>
</evidence>
<protein>
    <submittedName>
        <fullName evidence="6">Peptidase S26 domain protein</fullName>
    </submittedName>
    <submittedName>
        <fullName evidence="7">Peptidase S26B, signal peptidase</fullName>
    </submittedName>
</protein>
<accession>D3ST58</accession>
<dbReference type="EMBL" id="CP001932">
    <property type="protein sequence ID" value="ADD06925.1"/>
    <property type="molecule type" value="Genomic_DNA"/>
</dbReference>
<reference evidence="8" key="1">
    <citation type="submission" date="2010-02" db="EMBL/GenBank/DDBJ databases">
        <title>Complete sequence of chromosome of Natrialba magadii ATCC 43099.</title>
        <authorList>
            <consortium name="US DOE Joint Genome Institute"/>
            <person name="Lucas S."/>
            <person name="Copeland A."/>
            <person name="Lapidus A."/>
            <person name="Cheng J.-F."/>
            <person name="Bruce D."/>
            <person name="Goodwin L."/>
            <person name="Pitluck S."/>
            <person name="Davenport K."/>
            <person name="Saunders E."/>
            <person name="Detter J.C."/>
            <person name="Han C."/>
            <person name="Tapia R."/>
            <person name="Land M."/>
            <person name="Hauser L."/>
            <person name="Kyrpides N."/>
            <person name="Mikhailova N."/>
            <person name="De Castro R.E."/>
            <person name="Maupin-Furlow J.A."/>
            <person name="Woyke T."/>
        </authorList>
    </citation>
    <scope>NUCLEOTIDE SEQUENCE [LARGE SCALE GENOMIC DNA]</scope>
    <source>
        <strain evidence="8">ATCC 43099 / DSM 3394 / CCM 3739 / CIP 104546 / IAM 13178 / JCM 8861 / NBRC 102185 / NCIMB 2190 / MS3</strain>
    </source>
</reference>
<dbReference type="GO" id="GO:0004252">
    <property type="term" value="F:serine-type endopeptidase activity"/>
    <property type="evidence" value="ECO:0007669"/>
    <property type="project" value="InterPro"/>
</dbReference>
<keyword evidence="3 5" id="KW-1133">Transmembrane helix</keyword>
<dbReference type="STRING" id="547559.Nmag_3375"/>
<evidence type="ECO:0000256" key="4">
    <source>
        <dbReference type="ARBA" id="ARBA00023136"/>
    </source>
</evidence>
<name>D3ST58_NATMM</name>
<reference evidence="6" key="4">
    <citation type="submission" date="2016-09" db="EMBL/GenBank/DDBJ databases">
        <authorList>
            <person name="Pfeiffer F."/>
        </authorList>
    </citation>
    <scope>NUCLEOTIDE SEQUENCE</scope>
    <source>
        <strain evidence="6">ATCC 43099</strain>
    </source>
</reference>
<evidence type="ECO:0000313" key="7">
    <source>
        <dbReference type="EMBL" id="ELY28451.1"/>
    </source>
</evidence>
<dbReference type="InterPro" id="IPR001733">
    <property type="entry name" value="Peptidase_S26B"/>
</dbReference>
<dbReference type="MEROPS" id="S26.A11"/>
<dbReference type="EMBL" id="AOHS01000041">
    <property type="protein sequence ID" value="ELY28451.1"/>
    <property type="molecule type" value="Genomic_DNA"/>
</dbReference>
<dbReference type="AlphaFoldDB" id="D3ST58"/>
<dbReference type="CDD" id="cd06530">
    <property type="entry name" value="S26_SPase_I"/>
    <property type="match status" value="1"/>
</dbReference>
<dbReference type="GO" id="GO:0016020">
    <property type="term" value="C:membrane"/>
    <property type="evidence" value="ECO:0007669"/>
    <property type="project" value="UniProtKB-SubCell"/>
</dbReference>
<sequence length="397" mass="42409">MDRPPLVTTARTLAVRGIQLAVVLVLLALAAGYLLGQPILLGYVTSGSMEPTIDTGDGYVAIPAALAGEPEPGDAVVFEAETHGDDDLTVHRVVDADNTGYVTQGDANPRTDQEMGEPPVRESQVVATAVQIDDEVVTIPNLGTAVVEAEHTAERVQNWVAVTLGIRWLSGASSLAFVVLIASTTLYLAETIRERWSPTQPSDTVKETNSGGIEPRYVCVGLAVLVATAALAAMTVPVGAHSIEVVSSDRPSEQPRVIEAGTTAEATYKTTNAGPVPVVSYLETDGDDMAVDTTELSLGYREEFETTVELTAPEETGYYQMFVVEQRYLYVLPAPVIETLHGIHPWIARGTIVGILGGMTYVLTRSLIGTAPAYSQLNRSSASPNGSLCRRLLRRLY</sequence>
<organism evidence="6 8">
    <name type="scientific">Natrialba magadii (strain ATCC 43099 / DSM 3394 / CCM 3739 / CIP 104546 / IAM 13178 / JCM 8861 / NBRC 102185 / NCIMB 2190 / MS3)</name>
    <name type="common">Natronobacterium magadii</name>
    <dbReference type="NCBI Taxonomy" id="547559"/>
    <lineage>
        <taxon>Archaea</taxon>
        <taxon>Methanobacteriati</taxon>
        <taxon>Methanobacteriota</taxon>
        <taxon>Stenosarchaea group</taxon>
        <taxon>Halobacteria</taxon>
        <taxon>Halobacteriales</taxon>
        <taxon>Natrialbaceae</taxon>
        <taxon>Natrialba</taxon>
    </lineage>
</organism>
<keyword evidence="2 5" id="KW-0812">Transmembrane</keyword>
<evidence type="ECO:0000313" key="9">
    <source>
        <dbReference type="Proteomes" id="UP000011543"/>
    </source>
</evidence>
<proteinExistence type="predicted"/>
<dbReference type="InterPro" id="IPR019533">
    <property type="entry name" value="Peptidase_S26"/>
</dbReference>
<evidence type="ECO:0000256" key="2">
    <source>
        <dbReference type="ARBA" id="ARBA00022692"/>
    </source>
</evidence>
<evidence type="ECO:0000256" key="3">
    <source>
        <dbReference type="ARBA" id="ARBA00022989"/>
    </source>
</evidence>
<dbReference type="NCBIfam" id="TIGR02228">
    <property type="entry name" value="sigpep_I_arch"/>
    <property type="match status" value="1"/>
</dbReference>
<dbReference type="GeneID" id="8826241"/>
<dbReference type="eggNOG" id="arCOG01740">
    <property type="taxonomic scope" value="Archaea"/>
</dbReference>
<dbReference type="OrthoDB" id="50404at2157"/>
<dbReference type="PaxDb" id="547559-Nmag_3375"/>
<evidence type="ECO:0000313" key="6">
    <source>
        <dbReference type="EMBL" id="ADD06925.1"/>
    </source>
</evidence>
<evidence type="ECO:0000313" key="8">
    <source>
        <dbReference type="Proteomes" id="UP000001879"/>
    </source>
</evidence>
<keyword evidence="4 5" id="KW-0472">Membrane</keyword>
<dbReference type="GO" id="GO:0006465">
    <property type="term" value="P:signal peptide processing"/>
    <property type="evidence" value="ECO:0007669"/>
    <property type="project" value="InterPro"/>
</dbReference>
<dbReference type="InterPro" id="IPR036286">
    <property type="entry name" value="LexA/Signal_pep-like_sf"/>
</dbReference>
<reference evidence="7 9" key="3">
    <citation type="journal article" date="2014" name="PLoS Genet.">
        <title>Phylogenetically driven sequencing of extremely halophilic archaea reveals strategies for static and dynamic osmo-response.</title>
        <authorList>
            <person name="Becker E.A."/>
            <person name="Seitzer P.M."/>
            <person name="Tritt A."/>
            <person name="Larsen D."/>
            <person name="Krusor M."/>
            <person name="Yao A.I."/>
            <person name="Wu D."/>
            <person name="Madern D."/>
            <person name="Eisen J.A."/>
            <person name="Darling A.E."/>
            <person name="Facciotti M.T."/>
        </authorList>
    </citation>
    <scope>NUCLEOTIDE SEQUENCE [LARGE SCALE GENOMIC DNA]</scope>
    <source>
        <strain evidence="9">ATCC 43099 / DSM 3394 / CCM 3739 / CIP 104546 / IAM 13178 / JCM 8861 / NBRC 102185 / NCIMB 2190 / MS3</strain>
        <strain evidence="7">MS-3</strain>
    </source>
</reference>
<dbReference type="Proteomes" id="UP000011543">
    <property type="component" value="Unassembled WGS sequence"/>
</dbReference>
<dbReference type="RefSeq" id="WP_004267895.1">
    <property type="nucleotide sequence ID" value="NC_013922.1"/>
</dbReference>
<dbReference type="PATRIC" id="fig|547559.17.peg.2643"/>
<reference evidence="6 8" key="2">
    <citation type="journal article" date="2012" name="BMC Genomics">
        <title>A comparative genomics perspective on the genetic content of the alkaliphilic haloarchaeon Natrialba magadii ATCC 43099T.</title>
        <authorList>
            <person name="Siddaramappa S."/>
            <person name="Challacombe J.F."/>
            <person name="Decastro R.E."/>
            <person name="Pfeiffer F."/>
            <person name="Sastre D.E."/>
            <person name="Gimenez M.I."/>
            <person name="Paggi R.A."/>
            <person name="Detter J.C."/>
            <person name="Davenport K.W."/>
            <person name="Goodwin L.A."/>
            <person name="Kyrpides N."/>
            <person name="Tapia R."/>
            <person name="Pitluck S."/>
            <person name="Lucas S."/>
            <person name="Woyke T."/>
            <person name="Maupin-Furlow J.A."/>
        </authorList>
    </citation>
    <scope>NUCLEOTIDE SEQUENCE [LARGE SCALE GENOMIC DNA]</scope>
    <source>
        <strain evidence="6">ATCC 43099</strain>
        <strain evidence="8">ATCC 43099 / DSM 3394 / CCM 3739 / CIP 104546 / IAM 13178 / JCM 8861 / NBRC 102185 / NCIMB 2190 / MS3</strain>
    </source>
</reference>
<keyword evidence="8" id="KW-1185">Reference proteome</keyword>
<dbReference type="SUPFAM" id="SSF51306">
    <property type="entry name" value="LexA/Signal peptidase"/>
    <property type="match status" value="1"/>
</dbReference>
<dbReference type="KEGG" id="nmg:Nmag_3375"/>
<dbReference type="HOGENOM" id="CLU_037192_0_0_2"/>
<feature type="transmembrane region" description="Helical" evidence="5">
    <location>
        <begin position="20"/>
        <end position="41"/>
    </location>
</feature>
<evidence type="ECO:0000256" key="5">
    <source>
        <dbReference type="SAM" id="Phobius"/>
    </source>
</evidence>
<dbReference type="Proteomes" id="UP000001879">
    <property type="component" value="Chromosome"/>
</dbReference>